<evidence type="ECO:0000256" key="1">
    <source>
        <dbReference type="ARBA" id="ARBA00004141"/>
    </source>
</evidence>
<feature type="transmembrane region" description="Helical" evidence="5">
    <location>
        <begin position="285"/>
        <end position="304"/>
    </location>
</feature>
<keyword evidence="4 5" id="KW-0472">Membrane</keyword>
<feature type="transmembrane region" description="Helical" evidence="5">
    <location>
        <begin position="229"/>
        <end position="247"/>
    </location>
</feature>
<keyword evidence="7" id="KW-1185">Reference proteome</keyword>
<accession>A0A226D006</accession>
<name>A0A226D006_FOLCA</name>
<evidence type="ECO:0000313" key="7">
    <source>
        <dbReference type="Proteomes" id="UP000198287"/>
    </source>
</evidence>
<organism evidence="6 7">
    <name type="scientific">Folsomia candida</name>
    <name type="common">Springtail</name>
    <dbReference type="NCBI Taxonomy" id="158441"/>
    <lineage>
        <taxon>Eukaryota</taxon>
        <taxon>Metazoa</taxon>
        <taxon>Ecdysozoa</taxon>
        <taxon>Arthropoda</taxon>
        <taxon>Hexapoda</taxon>
        <taxon>Collembola</taxon>
        <taxon>Entomobryomorpha</taxon>
        <taxon>Isotomoidea</taxon>
        <taxon>Isotomidae</taxon>
        <taxon>Proisotominae</taxon>
        <taxon>Folsomia</taxon>
    </lineage>
</organism>
<sequence length="367" mass="40093">MLLGPTSLKNVSRIAADLTSRTLCHSSPLPHRSRKLVRTFFQQAKQKSKPEQHKVRLHQKLRDTVLVLEAKQGPVGKTVAGIGQGIVTAGLVFGSGSLLYYTLFDQDDGEVSTLVSSSGGGLYAPEFISDRINTAYMYMFNSLGISTLGAAASFRFFRNPIFLNAISAQPLLAIGLAMASQFAVTMLVRSLPYREGFGAKQAGSIAQALLVGLSAAPLYLLGAQSIIRAGFVTAGLVGGLTGVSTILPHDAFAKWEIPLRIGMYTVLLSFMALWFLPRRHFSYTWLYRVAMHGGLVVFPAYYLFNTKAMVRSATYSPHFDPINSSMSLYTDVLNIYGRLAFLLPPHYLISGDAGKMGCTTRPEEFKK</sequence>
<evidence type="ECO:0000313" key="6">
    <source>
        <dbReference type="EMBL" id="OXA38067.1"/>
    </source>
</evidence>
<dbReference type="GO" id="GO:0016020">
    <property type="term" value="C:membrane"/>
    <property type="evidence" value="ECO:0007669"/>
    <property type="project" value="UniProtKB-SubCell"/>
</dbReference>
<evidence type="ECO:0000256" key="5">
    <source>
        <dbReference type="SAM" id="Phobius"/>
    </source>
</evidence>
<feature type="transmembrane region" description="Helical" evidence="5">
    <location>
        <begin position="259"/>
        <end position="276"/>
    </location>
</feature>
<comment type="caution">
    <text evidence="6">The sequence shown here is derived from an EMBL/GenBank/DDBJ whole genome shotgun (WGS) entry which is preliminary data.</text>
</comment>
<feature type="transmembrane region" description="Helical" evidence="5">
    <location>
        <begin position="161"/>
        <end position="184"/>
    </location>
</feature>
<feature type="transmembrane region" description="Helical" evidence="5">
    <location>
        <begin position="204"/>
        <end position="222"/>
    </location>
</feature>
<dbReference type="OMA" id="WEIPLRI"/>
<dbReference type="AlphaFoldDB" id="A0A226D006"/>
<keyword evidence="3 5" id="KW-1133">Transmembrane helix</keyword>
<protein>
    <submittedName>
        <fullName evidence="6">Growth hormone-inducible transmembrane protein</fullName>
    </submittedName>
</protein>
<comment type="subcellular location">
    <subcellularLocation>
        <location evidence="1">Membrane</location>
        <topology evidence="1">Multi-pass membrane protein</topology>
    </subcellularLocation>
</comment>
<dbReference type="Proteomes" id="UP000198287">
    <property type="component" value="Unassembled WGS sequence"/>
</dbReference>
<dbReference type="STRING" id="158441.A0A226D006"/>
<gene>
    <name evidence="6" type="ORF">Fcan01_27161</name>
</gene>
<reference evidence="6 7" key="1">
    <citation type="submission" date="2015-12" db="EMBL/GenBank/DDBJ databases">
        <title>The genome of Folsomia candida.</title>
        <authorList>
            <person name="Faddeeva A."/>
            <person name="Derks M.F."/>
            <person name="Anvar Y."/>
            <person name="Smit S."/>
            <person name="Van Straalen N."/>
            <person name="Roelofs D."/>
        </authorList>
    </citation>
    <scope>NUCLEOTIDE SEQUENCE [LARGE SCALE GENOMIC DNA]</scope>
    <source>
        <strain evidence="6 7">VU population</strain>
        <tissue evidence="6">Whole body</tissue>
    </source>
</reference>
<feature type="transmembrane region" description="Helical" evidence="5">
    <location>
        <begin position="135"/>
        <end position="154"/>
    </location>
</feature>
<dbReference type="InterPro" id="IPR006214">
    <property type="entry name" value="Bax_inhibitor_1-related"/>
</dbReference>
<proteinExistence type="predicted"/>
<evidence type="ECO:0000256" key="2">
    <source>
        <dbReference type="ARBA" id="ARBA00022692"/>
    </source>
</evidence>
<dbReference type="EMBL" id="LNIX01000049">
    <property type="protein sequence ID" value="OXA38067.1"/>
    <property type="molecule type" value="Genomic_DNA"/>
</dbReference>
<evidence type="ECO:0000256" key="4">
    <source>
        <dbReference type="ARBA" id="ARBA00023136"/>
    </source>
</evidence>
<dbReference type="Pfam" id="PF01027">
    <property type="entry name" value="Bax1-I"/>
    <property type="match status" value="1"/>
</dbReference>
<evidence type="ECO:0000256" key="3">
    <source>
        <dbReference type="ARBA" id="ARBA00022989"/>
    </source>
</evidence>
<keyword evidence="2 5" id="KW-0812">Transmembrane</keyword>
<dbReference type="OrthoDB" id="6285520at2759"/>